<keyword evidence="1" id="KW-1133">Transmembrane helix</keyword>
<sequence>MRVEGDSVARGRGISSVLVNESSRELLKPTFIFGLRLWVVIGTFVGAVIVIIFFPLSLYITSRRRQSPSSGKLGAGEFTLVVSKEIQGTIHEAAPDHKLVLSPIPEIQIDIEKSKHRVVFFVGLSLRASAESRATSVTETASLEVSHRRCHASGEYGSTR</sequence>
<feature type="transmembrane region" description="Helical" evidence="1">
    <location>
        <begin position="37"/>
        <end position="60"/>
    </location>
</feature>
<dbReference type="ExpressionAtlas" id="A5BIK8">
    <property type="expression patterns" value="baseline and differential"/>
</dbReference>
<proteinExistence type="predicted"/>
<keyword evidence="1" id="KW-0472">Membrane</keyword>
<dbReference type="AlphaFoldDB" id="A5BIK8"/>
<name>A5BIK8_VITVI</name>
<evidence type="ECO:0000313" key="2">
    <source>
        <dbReference type="EMBL" id="CAN70206.1"/>
    </source>
</evidence>
<reference evidence="2" key="1">
    <citation type="journal article" date="2007" name="PLoS ONE">
        <title>The first genome sequence of an elite grapevine cultivar (Pinot noir Vitis vinifera L.): coping with a highly heterozygous genome.</title>
        <authorList>
            <person name="Velasco R."/>
            <person name="Zharkikh A."/>
            <person name="Troggio M."/>
            <person name="Cartwright D.A."/>
            <person name="Cestaro A."/>
            <person name="Pruss D."/>
            <person name="Pindo M."/>
            <person name="FitzGerald L.M."/>
            <person name="Vezzulli S."/>
            <person name="Reid J."/>
            <person name="Malacarne G."/>
            <person name="Iliev D."/>
            <person name="Coppola G."/>
            <person name="Wardell B."/>
            <person name="Micheletti D."/>
            <person name="Macalma T."/>
            <person name="Facci M."/>
            <person name="Mitchell J.T."/>
            <person name="Perazzolli M."/>
            <person name="Eldredge G."/>
            <person name="Gatto P."/>
            <person name="Oyzerski R."/>
            <person name="Moretto M."/>
            <person name="Gutin N."/>
            <person name="Stefanini M."/>
            <person name="Chen Y."/>
            <person name="Segala C."/>
            <person name="Davenport C."/>
            <person name="Dematte L."/>
            <person name="Mraz A."/>
            <person name="Battilana J."/>
            <person name="Stormo K."/>
            <person name="Costa F."/>
            <person name="Tao Q."/>
            <person name="Si-Ammour A."/>
            <person name="Harkins T."/>
            <person name="Lackey A."/>
            <person name="Perbost C."/>
            <person name="Taillon B."/>
            <person name="Stella A."/>
            <person name="Solovyev V."/>
            <person name="Fawcett J.A."/>
            <person name="Sterck L."/>
            <person name="Vandepoele K."/>
            <person name="Grando S.M."/>
            <person name="Toppo S."/>
            <person name="Moser C."/>
            <person name="Lanchbury J."/>
            <person name="Bogden R."/>
            <person name="Skolnick M."/>
            <person name="Sgaramella V."/>
            <person name="Bhatnagar S.K."/>
            <person name="Fontana P."/>
            <person name="Gutin A."/>
            <person name="Van de Peer Y."/>
            <person name="Salamini F."/>
            <person name="Viola R."/>
        </authorList>
    </citation>
    <scope>NUCLEOTIDE SEQUENCE</scope>
</reference>
<accession>A5BIK8</accession>
<keyword evidence="1" id="KW-0812">Transmembrane</keyword>
<evidence type="ECO:0000256" key="1">
    <source>
        <dbReference type="SAM" id="Phobius"/>
    </source>
</evidence>
<gene>
    <name evidence="2" type="ORF">VITISV_007743</name>
</gene>
<organism evidence="2">
    <name type="scientific">Vitis vinifera</name>
    <name type="common">Grape</name>
    <dbReference type="NCBI Taxonomy" id="29760"/>
    <lineage>
        <taxon>Eukaryota</taxon>
        <taxon>Viridiplantae</taxon>
        <taxon>Streptophyta</taxon>
        <taxon>Embryophyta</taxon>
        <taxon>Tracheophyta</taxon>
        <taxon>Spermatophyta</taxon>
        <taxon>Magnoliopsida</taxon>
        <taxon>eudicotyledons</taxon>
        <taxon>Gunneridae</taxon>
        <taxon>Pentapetalae</taxon>
        <taxon>rosids</taxon>
        <taxon>Vitales</taxon>
        <taxon>Vitaceae</taxon>
        <taxon>Viteae</taxon>
        <taxon>Vitis</taxon>
    </lineage>
</organism>
<dbReference type="EMBL" id="AM460690">
    <property type="protein sequence ID" value="CAN70206.1"/>
    <property type="molecule type" value="Genomic_DNA"/>
</dbReference>
<protein>
    <submittedName>
        <fullName evidence="2">Uncharacterized protein</fullName>
    </submittedName>
</protein>